<dbReference type="InterPro" id="IPR027417">
    <property type="entry name" value="P-loop_NTPase"/>
</dbReference>
<dbReference type="PANTHER" id="PTHR10622:SF13">
    <property type="entry name" value="NACHT DOMAIN-CONTAINING PROTEIN"/>
    <property type="match status" value="1"/>
</dbReference>
<dbReference type="InterPro" id="IPR007111">
    <property type="entry name" value="NACHT_NTPase"/>
</dbReference>
<evidence type="ECO:0000313" key="5">
    <source>
        <dbReference type="EMBL" id="KAG9192245.1"/>
    </source>
</evidence>
<dbReference type="Pfam" id="PF00400">
    <property type="entry name" value="WD40"/>
    <property type="match status" value="2"/>
</dbReference>
<dbReference type="PANTHER" id="PTHR10622">
    <property type="entry name" value="HET DOMAIN-CONTAINING PROTEIN"/>
    <property type="match status" value="1"/>
</dbReference>
<reference evidence="5" key="1">
    <citation type="submission" date="2021-07" db="EMBL/GenBank/DDBJ databases">
        <title>Genome Resource of American Ginseng Black Spot Pathogen Alternaria panax.</title>
        <authorList>
            <person name="Qiu C."/>
            <person name="Wang W."/>
            <person name="Liu Z."/>
        </authorList>
    </citation>
    <scope>NUCLEOTIDE SEQUENCE</scope>
    <source>
        <strain evidence="5">BNCC115425</strain>
    </source>
</reference>
<dbReference type="InterPro" id="IPR001680">
    <property type="entry name" value="WD40_rpt"/>
</dbReference>
<dbReference type="SUPFAM" id="SSF50978">
    <property type="entry name" value="WD40 repeat-like"/>
    <property type="match status" value="1"/>
</dbReference>
<evidence type="ECO:0000259" key="4">
    <source>
        <dbReference type="PROSITE" id="PS50837"/>
    </source>
</evidence>
<dbReference type="PROSITE" id="PS50837">
    <property type="entry name" value="NACHT"/>
    <property type="match status" value="1"/>
</dbReference>
<dbReference type="Gene3D" id="2.130.10.10">
    <property type="entry name" value="YVTN repeat-like/Quinoprotein amine dehydrogenase"/>
    <property type="match status" value="1"/>
</dbReference>
<evidence type="ECO:0000313" key="6">
    <source>
        <dbReference type="Proteomes" id="UP001199106"/>
    </source>
</evidence>
<dbReference type="InterPro" id="IPR036322">
    <property type="entry name" value="WD40_repeat_dom_sf"/>
</dbReference>
<comment type="caution">
    <text evidence="5">The sequence shown here is derived from an EMBL/GenBank/DDBJ whole genome shotgun (WGS) entry which is preliminary data.</text>
</comment>
<dbReference type="FunFam" id="3.40.50.300:FF:001638">
    <property type="entry name" value="NACHT and WD40 domain protein"/>
    <property type="match status" value="1"/>
</dbReference>
<name>A0AAD4ICS2_9PLEO</name>
<dbReference type="SMART" id="SM00320">
    <property type="entry name" value="WD40"/>
    <property type="match status" value="2"/>
</dbReference>
<keyword evidence="2" id="KW-0677">Repeat</keyword>
<evidence type="ECO:0000256" key="1">
    <source>
        <dbReference type="ARBA" id="ARBA00022574"/>
    </source>
</evidence>
<dbReference type="Proteomes" id="UP001199106">
    <property type="component" value="Unassembled WGS sequence"/>
</dbReference>
<dbReference type="Pfam" id="PF06985">
    <property type="entry name" value="HET"/>
    <property type="match status" value="1"/>
</dbReference>
<dbReference type="InterPro" id="IPR010730">
    <property type="entry name" value="HET"/>
</dbReference>
<dbReference type="PROSITE" id="PS00678">
    <property type="entry name" value="WD_REPEATS_1"/>
    <property type="match status" value="1"/>
</dbReference>
<evidence type="ECO:0000256" key="2">
    <source>
        <dbReference type="ARBA" id="ARBA00022737"/>
    </source>
</evidence>
<gene>
    <name evidence="5" type="ORF">G6011_10979</name>
</gene>
<dbReference type="PROSITE" id="PS50082">
    <property type="entry name" value="WD_REPEATS_2"/>
    <property type="match status" value="2"/>
</dbReference>
<evidence type="ECO:0000256" key="3">
    <source>
        <dbReference type="PROSITE-ProRule" id="PRU00221"/>
    </source>
</evidence>
<proteinExistence type="predicted"/>
<dbReference type="InterPro" id="IPR056884">
    <property type="entry name" value="NPHP3-like_N"/>
</dbReference>
<keyword evidence="6" id="KW-1185">Reference proteome</keyword>
<dbReference type="Pfam" id="PF24883">
    <property type="entry name" value="NPHP3_N"/>
    <property type="match status" value="1"/>
</dbReference>
<dbReference type="PROSITE" id="PS50294">
    <property type="entry name" value="WD_REPEATS_REGION"/>
    <property type="match status" value="2"/>
</dbReference>
<accession>A0AAD4ICS2</accession>
<sequence length="844" mass="94555">MEPRLPRLELHVRLFTEPRIQQRGSNLSSQHVDAPPGFSDIPADAPVLPSLYARDQAAEFSLPSSVLIACAYTHPHEPMRLLQYSRSGELSIHSFDDADVPRYAILSHTWGGDGDEVTFADLETGHGKAKPAYKKILFCGRQARHDGLEHFWIDTCCIDTTDKVEHSWAIRSMFRWYRFAAKCYVYLSDVSINADGMSTLQELLAPTTVEFFSQEGEKLGDKVSLTPLIHKITSIPPKVLRGAPLSQSRINDRWRWAEGRKTKCDEDRAYSLQGIFDVELAPVYGEGESGAFNRLKREIYKLERCMEDMHSTDPRDDKKRIEDTKGGLLTDSYRWVLNNTKFRQWHEDQHSGLLWVKGDPGKGKTMLLCGIINELQNSTPRCTLLSYFFCQATDSRINSATAVLRGLLYMLVDQQRSLAVHVRRKHDRAGRSLFSDANAWVALTEIFVDVIQDTSLSTTYLIIDALDECVTDQSKLLTFIAEQSSVSSRVKWIVSSRNWPAIEEQLERAEHKTRLSLELNAESVATAVKIFIQQQVCQLAQEKRYTPEIQNVVLQHLRLNANDTFLWVALVCQGLKATPKWNVLKKLALFPPGLDSLYRRMLLKISESDSAEICLGLLAVTSVLYRPVIITELVALAEQIAGFVDDLEIWNISTKTCLHTLKGHSDFIQLAAFSHDSTRLAPASDDRTVKIWDVSSGTCLHTLKGHSSLVQSAAFSHNSTQLASASSDMTVKIWDANSGMCLHTLNVVSLLSNLSFDSTGAFIYTDVGTIIVPSLQVLDTTDVAASKPRYKGIGLNADSTWITRAGSNIVWIPSEYRPFCSAVNGVQVGMGVRSGRVWFCKADE</sequence>
<dbReference type="EMBL" id="JAANER010000003">
    <property type="protein sequence ID" value="KAG9192245.1"/>
    <property type="molecule type" value="Genomic_DNA"/>
</dbReference>
<dbReference type="AlphaFoldDB" id="A0AAD4ICS2"/>
<dbReference type="InterPro" id="IPR019775">
    <property type="entry name" value="WD40_repeat_CS"/>
</dbReference>
<feature type="domain" description="NACHT" evidence="4">
    <location>
        <begin position="352"/>
        <end position="573"/>
    </location>
</feature>
<dbReference type="SUPFAM" id="SSF52540">
    <property type="entry name" value="P-loop containing nucleoside triphosphate hydrolases"/>
    <property type="match status" value="1"/>
</dbReference>
<feature type="repeat" description="WD" evidence="3">
    <location>
        <begin position="703"/>
        <end position="744"/>
    </location>
</feature>
<organism evidence="5 6">
    <name type="scientific">Alternaria panax</name>
    <dbReference type="NCBI Taxonomy" id="48097"/>
    <lineage>
        <taxon>Eukaryota</taxon>
        <taxon>Fungi</taxon>
        <taxon>Dikarya</taxon>
        <taxon>Ascomycota</taxon>
        <taxon>Pezizomycotina</taxon>
        <taxon>Dothideomycetes</taxon>
        <taxon>Pleosporomycetidae</taxon>
        <taxon>Pleosporales</taxon>
        <taxon>Pleosporineae</taxon>
        <taxon>Pleosporaceae</taxon>
        <taxon>Alternaria</taxon>
        <taxon>Alternaria sect. Panax</taxon>
    </lineage>
</organism>
<dbReference type="Gene3D" id="3.40.50.300">
    <property type="entry name" value="P-loop containing nucleotide triphosphate hydrolases"/>
    <property type="match status" value="1"/>
</dbReference>
<dbReference type="InterPro" id="IPR015943">
    <property type="entry name" value="WD40/YVTN_repeat-like_dom_sf"/>
</dbReference>
<keyword evidence="1 3" id="KW-0853">WD repeat</keyword>
<protein>
    <recommendedName>
        <fullName evidence="4">NACHT domain-containing protein</fullName>
    </recommendedName>
</protein>
<feature type="repeat" description="WD" evidence="3">
    <location>
        <begin position="661"/>
        <end position="702"/>
    </location>
</feature>